<dbReference type="RefSeq" id="WP_111492000.1">
    <property type="nucleotide sequence ID" value="NZ_CP031264.1"/>
</dbReference>
<sequence length="190" mass="19128">MSSSAPIGTFAEAWPAVERPDLVAAPVAAALAAWSAAEPVESVLVVDTDPDAADTAVFCETYGVLPEQSANCVIVAAKRASTTTLAACMVLAGTRADVNGLVRRHLGARKASFAPMDTAVSESGMEYGGITPVGLPAAWPLLVDAAAADAPWVVVGSGVRRSKLLLPGKVLAALPGAEVLEGLGVPLGQG</sequence>
<evidence type="ECO:0000259" key="1">
    <source>
        <dbReference type="Pfam" id="PF04073"/>
    </source>
</evidence>
<gene>
    <name evidence="2" type="ORF">C7M71_002035</name>
</gene>
<reference evidence="3" key="1">
    <citation type="submission" date="2018-07" db="EMBL/GenBank/DDBJ databases">
        <title>Streptacidiphilus bronchialis DSM 106435 chromosome.</title>
        <authorList>
            <person name="Batra D."/>
            <person name="Gulvik C.A."/>
        </authorList>
    </citation>
    <scope>NUCLEOTIDE SEQUENCE [LARGE SCALE GENOMIC DNA]</scope>
    <source>
        <strain evidence="3">DSM 106435</strain>
    </source>
</reference>
<dbReference type="OrthoDB" id="9796920at2"/>
<feature type="domain" description="YbaK/aminoacyl-tRNA synthetase-associated" evidence="1">
    <location>
        <begin position="50"/>
        <end position="171"/>
    </location>
</feature>
<dbReference type="EMBL" id="CP031264">
    <property type="protein sequence ID" value="AXI76435.1"/>
    <property type="molecule type" value="Genomic_DNA"/>
</dbReference>
<dbReference type="Proteomes" id="UP000249340">
    <property type="component" value="Chromosome"/>
</dbReference>
<dbReference type="AlphaFoldDB" id="A0A345SRT0"/>
<dbReference type="InterPro" id="IPR036754">
    <property type="entry name" value="YbaK/aa-tRNA-synt-asso_dom_sf"/>
</dbReference>
<dbReference type="Pfam" id="PF04073">
    <property type="entry name" value="tRNA_edit"/>
    <property type="match status" value="1"/>
</dbReference>
<evidence type="ECO:0000313" key="2">
    <source>
        <dbReference type="EMBL" id="AXI76435.1"/>
    </source>
</evidence>
<dbReference type="KEGG" id="stri:C7M71_002035"/>
<protein>
    <recommendedName>
        <fullName evidence="1">YbaK/aminoacyl-tRNA synthetase-associated domain-containing protein</fullName>
    </recommendedName>
</protein>
<accession>A0A345SRT0</accession>
<dbReference type="GO" id="GO:0002161">
    <property type="term" value="F:aminoacyl-tRNA deacylase activity"/>
    <property type="evidence" value="ECO:0007669"/>
    <property type="project" value="InterPro"/>
</dbReference>
<organism evidence="2 3">
    <name type="scientific">Peterkaempfera bronchialis</name>
    <dbReference type="NCBI Taxonomy" id="2126346"/>
    <lineage>
        <taxon>Bacteria</taxon>
        <taxon>Bacillati</taxon>
        <taxon>Actinomycetota</taxon>
        <taxon>Actinomycetes</taxon>
        <taxon>Kitasatosporales</taxon>
        <taxon>Streptomycetaceae</taxon>
        <taxon>Peterkaempfera</taxon>
    </lineage>
</organism>
<evidence type="ECO:0000313" key="3">
    <source>
        <dbReference type="Proteomes" id="UP000249340"/>
    </source>
</evidence>
<proteinExistence type="predicted"/>
<name>A0A345SRT0_9ACTN</name>
<dbReference type="SUPFAM" id="SSF55826">
    <property type="entry name" value="YbaK/ProRS associated domain"/>
    <property type="match status" value="1"/>
</dbReference>
<dbReference type="InterPro" id="IPR007214">
    <property type="entry name" value="YbaK/aa-tRNA-synth-assoc-dom"/>
</dbReference>
<dbReference type="Gene3D" id="3.90.960.10">
    <property type="entry name" value="YbaK/aminoacyl-tRNA synthetase-associated domain"/>
    <property type="match status" value="1"/>
</dbReference>
<keyword evidence="3" id="KW-1185">Reference proteome</keyword>
<dbReference type="CDD" id="cd04939">
    <property type="entry name" value="PA2301"/>
    <property type="match status" value="1"/>
</dbReference>